<evidence type="ECO:0000256" key="1">
    <source>
        <dbReference type="SAM" id="Phobius"/>
    </source>
</evidence>
<protein>
    <recommendedName>
        <fullName evidence="4">Heterokaryon incompatibility domain-containing protein</fullName>
    </recommendedName>
</protein>
<dbReference type="KEGG" id="bze:COCCADRAFT_3487"/>
<feature type="transmembrane region" description="Helical" evidence="1">
    <location>
        <begin position="962"/>
        <end position="981"/>
    </location>
</feature>
<dbReference type="RefSeq" id="XP_007710361.1">
    <property type="nucleotide sequence ID" value="XM_007712171.1"/>
</dbReference>
<organism evidence="2 3">
    <name type="scientific">Cochliobolus carbonum (strain 26-R-13)</name>
    <name type="common">Maize leaf spot fungus</name>
    <name type="synonym">Bipolaris zeicola</name>
    <dbReference type="NCBI Taxonomy" id="930089"/>
    <lineage>
        <taxon>Eukaryota</taxon>
        <taxon>Fungi</taxon>
        <taxon>Dikarya</taxon>
        <taxon>Ascomycota</taxon>
        <taxon>Pezizomycotina</taxon>
        <taxon>Dothideomycetes</taxon>
        <taxon>Pleosporomycetidae</taxon>
        <taxon>Pleosporales</taxon>
        <taxon>Pleosporineae</taxon>
        <taxon>Pleosporaceae</taxon>
        <taxon>Bipolaris</taxon>
    </lineage>
</organism>
<evidence type="ECO:0008006" key="4">
    <source>
        <dbReference type="Google" id="ProtNLM"/>
    </source>
</evidence>
<proteinExistence type="predicted"/>
<dbReference type="EMBL" id="KI964577">
    <property type="protein sequence ID" value="EUC35342.1"/>
    <property type="molecule type" value="Genomic_DNA"/>
</dbReference>
<dbReference type="OrthoDB" id="2426273at2759"/>
<reference evidence="2 3" key="1">
    <citation type="journal article" date="2013" name="PLoS Genet.">
        <title>Comparative genome structure, secondary metabolite, and effector coding capacity across Cochliobolus pathogens.</title>
        <authorList>
            <person name="Condon B.J."/>
            <person name="Leng Y."/>
            <person name="Wu D."/>
            <person name="Bushley K.E."/>
            <person name="Ohm R.A."/>
            <person name="Otillar R."/>
            <person name="Martin J."/>
            <person name="Schackwitz W."/>
            <person name="Grimwood J."/>
            <person name="MohdZainudin N."/>
            <person name="Xue C."/>
            <person name="Wang R."/>
            <person name="Manning V.A."/>
            <person name="Dhillon B."/>
            <person name="Tu Z.J."/>
            <person name="Steffenson B.J."/>
            <person name="Salamov A."/>
            <person name="Sun H."/>
            <person name="Lowry S."/>
            <person name="LaButti K."/>
            <person name="Han J."/>
            <person name="Copeland A."/>
            <person name="Lindquist E."/>
            <person name="Barry K."/>
            <person name="Schmutz J."/>
            <person name="Baker S.E."/>
            <person name="Ciuffetti L.M."/>
            <person name="Grigoriev I.V."/>
            <person name="Zhong S."/>
            <person name="Turgeon B.G."/>
        </authorList>
    </citation>
    <scope>NUCLEOTIDE SEQUENCE [LARGE SCALE GENOMIC DNA]</scope>
    <source>
        <strain evidence="2 3">26-R-13</strain>
    </source>
</reference>
<name>W6Y6Y6_COCC2</name>
<evidence type="ECO:0000313" key="3">
    <source>
        <dbReference type="Proteomes" id="UP000053841"/>
    </source>
</evidence>
<dbReference type="GeneID" id="19147855"/>
<sequence length="1028" mass="116448">MDLFPEPDCNADPLLVPLLVSSDTCPTPGPLEHAEFVAASRRYGIDFTRLEEIPEDTSPTHLASIIQSWLYFGTIEAFTHSYVDLTACVMQEGEPPFAFPGVGSFISSKEICRLLNKGAKKTNQRFKNTNGPPGAVRRSYAMDDHISFVWHILDCLDSLPLARTHPLPVIQLSIRILVIIIIGLQWDLLQFDGHDRKMYHPFELKPVLHPAKQPPSPAAQVLLEHFEKHEWCPYRRRQMCENHNYAMAYYMTRLANRSPPHVTHAACSDETCVANDIDPNKYTSRHTKEGCSCPHVRVPSGKIEKIINEGGIPLVKIKDHDSFGLPEIEIVKLTEHTPYVAISHVWSHGLGNPHDNSLPCCQLRRVAAHIAELRVDTYKSVRAASTANSSQAYHHGVAWDLSRFRLSRKNELFWLDTLCVPVGRDAETRRLKTMSINKMAAIYAIAKHVMVLDDMLSRIDAGRAKASEVLARINISDWMGRCWTLQEGALNLTCQVKLLNSTGTNPRMIGCDLDFLFGLQMFPDWFPVNWISYGTSRVKARDVWPDFDLRVTSLFSRLLRRSQIGFDHMLFLTESQEYLFGELWKELSVRTTTKRKDTHIILASLLRFSVQKLCQLSNPADRLSAILWSLGGIPFSFFCSAAGPRDRPEQHHENRWLPLYPNTTPVRNYWLRFDTDEMNTLRVHGRRKALLCDPRELAQWPSRSIAVGVCGEDGFTYIYRIEFYREDDDTFYQDHNGPICIMQEDDSAGDNGAGACFLTSAMSIPEYESRSSSDTRVDSDSEAGADRSDGLLATFDCPVFISVLRRAPSNPADATESVINTKNEAKAFAVTDSTIEAISGEWIDARRIRILCKPPSMQLPLKTRTRTRPEDIALAFLFGNANAVTTAGMIMLIVILVKYFDELTITSRAAAITILIMDCLGNTALVMIGFWIWLSWEAVILALITVYAVSTQKHLGLSKLDIAFVALHSYAATEMFIGKVLKKMLMSMVFRAWLENFNDDGADQNQIWIVRWLLKDRSRQDWNHSVNR</sequence>
<feature type="transmembrane region" description="Helical" evidence="1">
    <location>
        <begin position="872"/>
        <end position="897"/>
    </location>
</feature>
<dbReference type="AlphaFoldDB" id="W6Y6Y6"/>
<feature type="transmembrane region" description="Helical" evidence="1">
    <location>
        <begin position="928"/>
        <end position="950"/>
    </location>
</feature>
<keyword evidence="1" id="KW-0472">Membrane</keyword>
<evidence type="ECO:0000313" key="2">
    <source>
        <dbReference type="EMBL" id="EUC35342.1"/>
    </source>
</evidence>
<keyword evidence="1" id="KW-0812">Transmembrane</keyword>
<dbReference type="STRING" id="930089.W6Y6Y6"/>
<dbReference type="PANTHER" id="PTHR39596:SF2">
    <property type="entry name" value="HET DOMAIN PROTEIN (AFU_ORTHOLOGUE AFUA_1G17550)-RELATED"/>
    <property type="match status" value="1"/>
</dbReference>
<dbReference type="HOGENOM" id="CLU_313977_0_0_1"/>
<gene>
    <name evidence="2" type="ORF">COCCADRAFT_3487</name>
</gene>
<dbReference type="Proteomes" id="UP000053841">
    <property type="component" value="Unassembled WGS sequence"/>
</dbReference>
<keyword evidence="3" id="KW-1185">Reference proteome</keyword>
<dbReference type="PANTHER" id="PTHR39596">
    <property type="match status" value="1"/>
</dbReference>
<keyword evidence="1" id="KW-1133">Transmembrane helix</keyword>
<dbReference type="eggNOG" id="ENOG502SQ4R">
    <property type="taxonomic scope" value="Eukaryota"/>
</dbReference>
<accession>W6Y6Y6</accession>